<proteinExistence type="predicted"/>
<dbReference type="SMART" id="SM00855">
    <property type="entry name" value="PGAM"/>
    <property type="match status" value="1"/>
</dbReference>
<sequence>MIELYLLRHGEAEPRATHDSQRRLTPHGQAEVLAAAEHLPAQLDVLLHSPYLRTHESALQVLKQRSASTVQVADWLTPEAPVDMALEQLSQYSGSVLLVTHNPLVSYLAARLSGQSVNQTSFGTGSLAHLQGDDVLPANLSFAWL</sequence>
<dbReference type="GO" id="GO:0101006">
    <property type="term" value="F:protein histidine phosphatase activity"/>
    <property type="evidence" value="ECO:0007669"/>
    <property type="project" value="InterPro"/>
</dbReference>
<dbReference type="InterPro" id="IPR013078">
    <property type="entry name" value="His_Pase_superF_clade-1"/>
</dbReference>
<dbReference type="CDD" id="cd07067">
    <property type="entry name" value="HP_PGM_like"/>
    <property type="match status" value="1"/>
</dbReference>
<evidence type="ECO:0000313" key="1">
    <source>
        <dbReference type="EMBL" id="WLD56992.1"/>
    </source>
</evidence>
<dbReference type="InterPro" id="IPR029033">
    <property type="entry name" value="His_PPase_superfam"/>
</dbReference>
<dbReference type="AlphaFoldDB" id="A0AB38YCF7"/>
<name>A0AB38YCF7_9GAMM</name>
<dbReference type="SUPFAM" id="SSF53254">
    <property type="entry name" value="Phosphoglycerate mutase-like"/>
    <property type="match status" value="1"/>
</dbReference>
<dbReference type="Pfam" id="PF00300">
    <property type="entry name" value="His_Phos_1"/>
    <property type="match status" value="1"/>
</dbReference>
<accession>A0AB38YCF7</accession>
<protein>
    <submittedName>
        <fullName evidence="1">Phosphohistidine phosphatase SixA</fullName>
    </submittedName>
</protein>
<dbReference type="InterPro" id="IPR004449">
    <property type="entry name" value="SixA"/>
</dbReference>
<dbReference type="GO" id="GO:0005737">
    <property type="term" value="C:cytoplasm"/>
    <property type="evidence" value="ECO:0007669"/>
    <property type="project" value="InterPro"/>
</dbReference>
<dbReference type="Gene3D" id="3.40.50.1240">
    <property type="entry name" value="Phosphoglycerate mutase-like"/>
    <property type="match status" value="1"/>
</dbReference>
<dbReference type="NCBIfam" id="TIGR00249">
    <property type="entry name" value="sixA"/>
    <property type="match status" value="1"/>
</dbReference>
<reference evidence="1" key="1">
    <citation type="submission" date="2022-07" db="EMBL/GenBank/DDBJ databases">
        <title>Complete genome sequence of Salinispirillum sp. LH10-3-1 capable of multiple carbohydrate inversion isolated from a soda lake.</title>
        <authorList>
            <person name="Liu J."/>
            <person name="Zhai Y."/>
            <person name="Zhang H."/>
            <person name="Yang H."/>
            <person name="Qu J."/>
            <person name="Li J."/>
        </authorList>
    </citation>
    <scope>NUCLEOTIDE SEQUENCE</scope>
    <source>
        <strain evidence="1">LH 10-3-1</strain>
    </source>
</reference>
<organism evidence="1">
    <name type="scientific">Salinispirillum sp. LH 10-3-1</name>
    <dbReference type="NCBI Taxonomy" id="2952525"/>
    <lineage>
        <taxon>Bacteria</taxon>
        <taxon>Pseudomonadati</taxon>
        <taxon>Pseudomonadota</taxon>
        <taxon>Gammaproteobacteria</taxon>
        <taxon>Oceanospirillales</taxon>
        <taxon>Saccharospirillaceae</taxon>
        <taxon>Salinispirillum</taxon>
    </lineage>
</organism>
<gene>
    <name evidence="1" type="primary">sixA</name>
    <name evidence="1" type="ORF">NFC81_09655</name>
</gene>
<dbReference type="EMBL" id="CP101717">
    <property type="protein sequence ID" value="WLD56992.1"/>
    <property type="molecule type" value="Genomic_DNA"/>
</dbReference>
<dbReference type="RefSeq" id="WP_304994278.1">
    <property type="nucleotide sequence ID" value="NZ_CP101717.1"/>
</dbReference>